<keyword evidence="2" id="KW-0472">Membrane</keyword>
<dbReference type="SUPFAM" id="SSF52833">
    <property type="entry name" value="Thioredoxin-like"/>
    <property type="match status" value="1"/>
</dbReference>
<organism evidence="4 5">
    <name type="scientific">Dyadobacter frigoris</name>
    <dbReference type="NCBI Taxonomy" id="2576211"/>
    <lineage>
        <taxon>Bacteria</taxon>
        <taxon>Pseudomonadati</taxon>
        <taxon>Bacteroidota</taxon>
        <taxon>Cytophagia</taxon>
        <taxon>Cytophagales</taxon>
        <taxon>Spirosomataceae</taxon>
        <taxon>Dyadobacter</taxon>
    </lineage>
</organism>
<dbReference type="RefSeq" id="WP_137344272.1">
    <property type="nucleotide sequence ID" value="NZ_SZVO01000026.1"/>
</dbReference>
<comment type="caution">
    <text evidence="4">The sequence shown here is derived from an EMBL/GenBank/DDBJ whole genome shotgun (WGS) entry which is preliminary data.</text>
</comment>
<sequence>MNSRFCSPGRILPYLFYFSLFYLLLWCWKPARGQSVAAYKPLQIGDTVPDVTINNILHYKTPTAKLSDFKGKLLILDFWATWCTPCVAMIPKMDSLQKQFEGKVQFLSVAYQSEKEVAAFMTKLASRRGERIPIPEVVGDKILNQLFYHNALPHYIWIDQDGIVKAVTGMKEVNNQNIESFLKARQASMAEKKDDMAIPYNRDKPFLIDGNGGKGENLIFHAAFTGFTEGLSNGYNLTRNKEDNYLTSKISVRNLSLPQIYCLAYGEGKTYLGKNRLIFETADSLSLTGALADNDQHYREWRSNHTFCYEVIAPPFLKKEIYKMMQQDLDRLIRPYKAEMKLRKTKFYALIRTSARDLLKSAGGPSQSNFDGMGCKLRNEPLSQFSGQLNVIYLQRLPYPFLNLTDYNENVDMEIQANMSSVESLNQALEKYDLKIVEQEGEIPMLVIENRIL</sequence>
<dbReference type="Gene3D" id="3.40.30.10">
    <property type="entry name" value="Glutaredoxin"/>
    <property type="match status" value="1"/>
</dbReference>
<protein>
    <submittedName>
        <fullName evidence="4">Redoxin domain-containing protein</fullName>
    </submittedName>
</protein>
<evidence type="ECO:0000256" key="1">
    <source>
        <dbReference type="ARBA" id="ARBA00023284"/>
    </source>
</evidence>
<dbReference type="PROSITE" id="PS00194">
    <property type="entry name" value="THIOREDOXIN_1"/>
    <property type="match status" value="1"/>
</dbReference>
<feature type="transmembrane region" description="Helical" evidence="2">
    <location>
        <begin position="12"/>
        <end position="31"/>
    </location>
</feature>
<evidence type="ECO:0000256" key="2">
    <source>
        <dbReference type="SAM" id="Phobius"/>
    </source>
</evidence>
<dbReference type="InterPro" id="IPR000866">
    <property type="entry name" value="AhpC/TSA"/>
</dbReference>
<name>A0A4U6CST5_9BACT</name>
<dbReference type="GO" id="GO:0016491">
    <property type="term" value="F:oxidoreductase activity"/>
    <property type="evidence" value="ECO:0007669"/>
    <property type="project" value="InterPro"/>
</dbReference>
<dbReference type="PANTHER" id="PTHR42852:SF13">
    <property type="entry name" value="PROTEIN DIPZ"/>
    <property type="match status" value="1"/>
</dbReference>
<dbReference type="Pfam" id="PF00578">
    <property type="entry name" value="AhpC-TSA"/>
    <property type="match status" value="1"/>
</dbReference>
<dbReference type="GO" id="GO:0016209">
    <property type="term" value="F:antioxidant activity"/>
    <property type="evidence" value="ECO:0007669"/>
    <property type="project" value="InterPro"/>
</dbReference>
<dbReference type="PROSITE" id="PS51352">
    <property type="entry name" value="THIOREDOXIN_2"/>
    <property type="match status" value="1"/>
</dbReference>
<reference evidence="4 5" key="1">
    <citation type="submission" date="2019-05" db="EMBL/GenBank/DDBJ databases">
        <title>Dyadobacter AR-3-8 sp. nov., isolated from arctic soil.</title>
        <authorList>
            <person name="Chaudhary D.K."/>
        </authorList>
    </citation>
    <scope>NUCLEOTIDE SEQUENCE [LARGE SCALE GENOMIC DNA]</scope>
    <source>
        <strain evidence="4 5">AR-3-8</strain>
    </source>
</reference>
<accession>A0A4U6CST5</accession>
<dbReference type="InterPro" id="IPR036249">
    <property type="entry name" value="Thioredoxin-like_sf"/>
</dbReference>
<dbReference type="InterPro" id="IPR050553">
    <property type="entry name" value="Thioredoxin_ResA/DsbE_sf"/>
</dbReference>
<dbReference type="OrthoDB" id="1118217at2"/>
<dbReference type="InterPro" id="IPR017937">
    <property type="entry name" value="Thioredoxin_CS"/>
</dbReference>
<gene>
    <name evidence="4" type="ORF">FDK13_32895</name>
</gene>
<dbReference type="CDD" id="cd02966">
    <property type="entry name" value="TlpA_like_family"/>
    <property type="match status" value="1"/>
</dbReference>
<evidence type="ECO:0000313" key="5">
    <source>
        <dbReference type="Proteomes" id="UP000304900"/>
    </source>
</evidence>
<dbReference type="Proteomes" id="UP000304900">
    <property type="component" value="Unassembled WGS sequence"/>
</dbReference>
<keyword evidence="1" id="KW-0676">Redox-active center</keyword>
<keyword evidence="2" id="KW-0812">Transmembrane</keyword>
<evidence type="ECO:0000259" key="3">
    <source>
        <dbReference type="PROSITE" id="PS51352"/>
    </source>
</evidence>
<feature type="domain" description="Thioredoxin" evidence="3">
    <location>
        <begin position="42"/>
        <end position="190"/>
    </location>
</feature>
<keyword evidence="5" id="KW-1185">Reference proteome</keyword>
<keyword evidence="2" id="KW-1133">Transmembrane helix</keyword>
<dbReference type="PANTHER" id="PTHR42852">
    <property type="entry name" value="THIOL:DISULFIDE INTERCHANGE PROTEIN DSBE"/>
    <property type="match status" value="1"/>
</dbReference>
<dbReference type="AlphaFoldDB" id="A0A4U6CST5"/>
<dbReference type="EMBL" id="SZVO01000026">
    <property type="protein sequence ID" value="TKT85998.1"/>
    <property type="molecule type" value="Genomic_DNA"/>
</dbReference>
<evidence type="ECO:0000313" key="4">
    <source>
        <dbReference type="EMBL" id="TKT85998.1"/>
    </source>
</evidence>
<dbReference type="InterPro" id="IPR013766">
    <property type="entry name" value="Thioredoxin_domain"/>
</dbReference>
<proteinExistence type="predicted"/>